<comment type="caution">
    <text evidence="1">The sequence shown here is derived from an EMBL/GenBank/DDBJ whole genome shotgun (WGS) entry which is preliminary data.</text>
</comment>
<gene>
    <name evidence="1" type="ORF">VNO77_41848</name>
</gene>
<accession>A0AAN9K1E7</accession>
<keyword evidence="2" id="KW-1185">Reference proteome</keyword>
<proteinExistence type="predicted"/>
<organism evidence="1 2">
    <name type="scientific">Canavalia gladiata</name>
    <name type="common">Sword bean</name>
    <name type="synonym">Dolichos gladiatus</name>
    <dbReference type="NCBI Taxonomy" id="3824"/>
    <lineage>
        <taxon>Eukaryota</taxon>
        <taxon>Viridiplantae</taxon>
        <taxon>Streptophyta</taxon>
        <taxon>Embryophyta</taxon>
        <taxon>Tracheophyta</taxon>
        <taxon>Spermatophyta</taxon>
        <taxon>Magnoliopsida</taxon>
        <taxon>eudicotyledons</taxon>
        <taxon>Gunneridae</taxon>
        <taxon>Pentapetalae</taxon>
        <taxon>rosids</taxon>
        <taxon>fabids</taxon>
        <taxon>Fabales</taxon>
        <taxon>Fabaceae</taxon>
        <taxon>Papilionoideae</taxon>
        <taxon>50 kb inversion clade</taxon>
        <taxon>NPAAA clade</taxon>
        <taxon>indigoferoid/millettioid clade</taxon>
        <taxon>Phaseoleae</taxon>
        <taxon>Canavalia</taxon>
    </lineage>
</organism>
<protein>
    <submittedName>
        <fullName evidence="1">Uncharacterized protein</fullName>
    </submittedName>
</protein>
<reference evidence="1 2" key="1">
    <citation type="submission" date="2024-01" db="EMBL/GenBank/DDBJ databases">
        <title>The genomes of 5 underutilized Papilionoideae crops provide insights into root nodulation and disease resistanc.</title>
        <authorList>
            <person name="Jiang F."/>
        </authorList>
    </citation>
    <scope>NUCLEOTIDE SEQUENCE [LARGE SCALE GENOMIC DNA]</scope>
    <source>
        <strain evidence="1">LVBAO_FW01</strain>
        <tissue evidence="1">Leaves</tissue>
    </source>
</reference>
<evidence type="ECO:0000313" key="2">
    <source>
        <dbReference type="Proteomes" id="UP001367508"/>
    </source>
</evidence>
<sequence length="88" mass="10381">MNLRVGLAISFMERQYDIARLHRMSLSLDLHSCETPYDVFNIIYPYRARHASNRVNDFNFHAQLCCSVSMLPERTVKHCIYPCFKEVP</sequence>
<name>A0AAN9K1E7_CANGL</name>
<dbReference type="EMBL" id="JAYMYQ010000010">
    <property type="protein sequence ID" value="KAK7308246.1"/>
    <property type="molecule type" value="Genomic_DNA"/>
</dbReference>
<dbReference type="Proteomes" id="UP001367508">
    <property type="component" value="Unassembled WGS sequence"/>
</dbReference>
<dbReference type="AlphaFoldDB" id="A0AAN9K1E7"/>
<evidence type="ECO:0000313" key="1">
    <source>
        <dbReference type="EMBL" id="KAK7308246.1"/>
    </source>
</evidence>